<dbReference type="GeneID" id="85495150"/>
<dbReference type="KEGG" id="ccac:CcaHIS019_0401000"/>
<reference evidence="1" key="1">
    <citation type="journal article" date="2023" name="BMC Genomics">
        <title>Chromosome-level genome assemblies of Cutaneotrichosporon spp. (Trichosporonales, Basidiomycota) reveal imbalanced evolution between nucleotide sequences and chromosome synteny.</title>
        <authorList>
            <person name="Kobayashi Y."/>
            <person name="Kayamori A."/>
            <person name="Aoki K."/>
            <person name="Shiwa Y."/>
            <person name="Matsutani M."/>
            <person name="Fujita N."/>
            <person name="Sugita T."/>
            <person name="Iwasaki W."/>
            <person name="Tanaka N."/>
            <person name="Takashima M."/>
        </authorList>
    </citation>
    <scope>NUCLEOTIDE SEQUENCE</scope>
    <source>
        <strain evidence="1">HIS019</strain>
    </source>
</reference>
<accession>A0AA48L3H6</accession>
<keyword evidence="2" id="KW-1185">Reference proteome</keyword>
<organism evidence="1 2">
    <name type="scientific">Cutaneotrichosporon cavernicola</name>
    <dbReference type="NCBI Taxonomy" id="279322"/>
    <lineage>
        <taxon>Eukaryota</taxon>
        <taxon>Fungi</taxon>
        <taxon>Dikarya</taxon>
        <taxon>Basidiomycota</taxon>
        <taxon>Agaricomycotina</taxon>
        <taxon>Tremellomycetes</taxon>
        <taxon>Trichosporonales</taxon>
        <taxon>Trichosporonaceae</taxon>
        <taxon>Cutaneotrichosporon</taxon>
    </lineage>
</organism>
<dbReference type="Proteomes" id="UP001233271">
    <property type="component" value="Chromosome 4"/>
</dbReference>
<dbReference type="AlphaFoldDB" id="A0AA48L3H6"/>
<sequence length="216" mass="23930">MHLDKQIQQALQRIAGLIKTGSRPYLVADHLALSRMGPLSVQVLKDNNVTYVDNPATHWVLDSFVQRAQNEGWEPERAKHATSVMNELLQLNQGVNENLTKTQAAIGERIEQRKATGEDPAAAEWVEKFRTAWSKRQPMTISGDLDFDGYPDSPASPSPQRYLNSFLSLIDALPNDAEIVLLSGSSAIISNVVKFEEEQGHIHTVVVDEKEVSSSA</sequence>
<name>A0AA48L3H6_9TREE</name>
<protein>
    <submittedName>
        <fullName evidence="1">Uncharacterized protein</fullName>
    </submittedName>
</protein>
<dbReference type="EMBL" id="AP028215">
    <property type="protein sequence ID" value="BEI91280.1"/>
    <property type="molecule type" value="Genomic_DNA"/>
</dbReference>
<dbReference type="RefSeq" id="XP_060456545.1">
    <property type="nucleotide sequence ID" value="XM_060599896.1"/>
</dbReference>
<evidence type="ECO:0000313" key="1">
    <source>
        <dbReference type="EMBL" id="BEI91280.1"/>
    </source>
</evidence>
<proteinExistence type="predicted"/>
<evidence type="ECO:0000313" key="2">
    <source>
        <dbReference type="Proteomes" id="UP001233271"/>
    </source>
</evidence>
<gene>
    <name evidence="1" type="ORF">CcaverHIS019_0401000</name>
</gene>